<comment type="caution">
    <text evidence="1">The sequence shown here is derived from an EMBL/GenBank/DDBJ whole genome shotgun (WGS) entry which is preliminary data.</text>
</comment>
<proteinExistence type="predicted"/>
<name>A0ACB6ZB74_THEGA</name>
<sequence length="394" mass="44414">MPPHIPQEVLDEIIDAIAGGPHASISPTHRRILRDCTLVARAWTRRSQKYLFTSVSLRPENLNSWCRVNARNPDSLNHHVRNLEVKQNDEPGSLKFDPDTMEAARSYLNFPNLEVLALSQWDNLSTFSLPRTFGHYLTPSLRSLNIIDSISGGDVLLELAALFSSVDEFIIDCAYTPDERITKTFSFPDSVRWRTLRMDSVDDSMTGVLDVIASLPLQCESLDISYELLDDPGPIMRLIQACSATLKSMRLEQTYSEEPCPGITPSLLPELEKLTLCSEDLSEDLVQPDTLKLDVLGSIICSKLREIVITHTDSAMFEDSAYDFDTGDWAKVDGFLVKLAERTTYGLRVQLHLLEPLNRHNMKVIDGFLPAFRKVGDFAAVVTRESGRPFRPFR</sequence>
<gene>
    <name evidence="1" type="ORF">BDM02DRAFT_3188502</name>
</gene>
<evidence type="ECO:0000313" key="2">
    <source>
        <dbReference type="Proteomes" id="UP000886501"/>
    </source>
</evidence>
<keyword evidence="2" id="KW-1185">Reference proteome</keyword>
<reference evidence="1" key="2">
    <citation type="journal article" date="2020" name="Nat. Commun.">
        <title>Large-scale genome sequencing of mycorrhizal fungi provides insights into the early evolution of symbiotic traits.</title>
        <authorList>
            <person name="Miyauchi S."/>
            <person name="Kiss E."/>
            <person name="Kuo A."/>
            <person name="Drula E."/>
            <person name="Kohler A."/>
            <person name="Sanchez-Garcia M."/>
            <person name="Morin E."/>
            <person name="Andreopoulos B."/>
            <person name="Barry K.W."/>
            <person name="Bonito G."/>
            <person name="Buee M."/>
            <person name="Carver A."/>
            <person name="Chen C."/>
            <person name="Cichocki N."/>
            <person name="Clum A."/>
            <person name="Culley D."/>
            <person name="Crous P.W."/>
            <person name="Fauchery L."/>
            <person name="Girlanda M."/>
            <person name="Hayes R.D."/>
            <person name="Keri Z."/>
            <person name="LaButti K."/>
            <person name="Lipzen A."/>
            <person name="Lombard V."/>
            <person name="Magnuson J."/>
            <person name="Maillard F."/>
            <person name="Murat C."/>
            <person name="Nolan M."/>
            <person name="Ohm R.A."/>
            <person name="Pangilinan J."/>
            <person name="Pereira M.F."/>
            <person name="Perotto S."/>
            <person name="Peter M."/>
            <person name="Pfister S."/>
            <person name="Riley R."/>
            <person name="Sitrit Y."/>
            <person name="Stielow J.B."/>
            <person name="Szollosi G."/>
            <person name="Zifcakova L."/>
            <person name="Stursova M."/>
            <person name="Spatafora J.W."/>
            <person name="Tedersoo L."/>
            <person name="Vaario L.M."/>
            <person name="Yamada A."/>
            <person name="Yan M."/>
            <person name="Wang P."/>
            <person name="Xu J."/>
            <person name="Bruns T."/>
            <person name="Baldrian P."/>
            <person name="Vilgalys R."/>
            <person name="Dunand C."/>
            <person name="Henrissat B."/>
            <person name="Grigoriev I.V."/>
            <person name="Hibbett D."/>
            <person name="Nagy L.G."/>
            <person name="Martin F.M."/>
        </authorList>
    </citation>
    <scope>NUCLEOTIDE SEQUENCE</scope>
    <source>
        <strain evidence="1">P2</strain>
    </source>
</reference>
<protein>
    <submittedName>
        <fullName evidence="1">Uncharacterized protein</fullName>
    </submittedName>
</protein>
<accession>A0ACB6ZB74</accession>
<dbReference type="Proteomes" id="UP000886501">
    <property type="component" value="Unassembled WGS sequence"/>
</dbReference>
<dbReference type="EMBL" id="MU118048">
    <property type="protein sequence ID" value="KAF9646802.1"/>
    <property type="molecule type" value="Genomic_DNA"/>
</dbReference>
<organism evidence="1 2">
    <name type="scientific">Thelephora ganbajun</name>
    <name type="common">Ganba fungus</name>
    <dbReference type="NCBI Taxonomy" id="370292"/>
    <lineage>
        <taxon>Eukaryota</taxon>
        <taxon>Fungi</taxon>
        <taxon>Dikarya</taxon>
        <taxon>Basidiomycota</taxon>
        <taxon>Agaricomycotina</taxon>
        <taxon>Agaricomycetes</taxon>
        <taxon>Thelephorales</taxon>
        <taxon>Thelephoraceae</taxon>
        <taxon>Thelephora</taxon>
    </lineage>
</organism>
<evidence type="ECO:0000313" key="1">
    <source>
        <dbReference type="EMBL" id="KAF9646802.1"/>
    </source>
</evidence>
<reference evidence="1" key="1">
    <citation type="submission" date="2019-10" db="EMBL/GenBank/DDBJ databases">
        <authorList>
            <consortium name="DOE Joint Genome Institute"/>
            <person name="Kuo A."/>
            <person name="Miyauchi S."/>
            <person name="Kiss E."/>
            <person name="Drula E."/>
            <person name="Kohler A."/>
            <person name="Sanchez-Garcia M."/>
            <person name="Andreopoulos B."/>
            <person name="Barry K.W."/>
            <person name="Bonito G."/>
            <person name="Buee M."/>
            <person name="Carver A."/>
            <person name="Chen C."/>
            <person name="Cichocki N."/>
            <person name="Clum A."/>
            <person name="Culley D."/>
            <person name="Crous P.W."/>
            <person name="Fauchery L."/>
            <person name="Girlanda M."/>
            <person name="Hayes R."/>
            <person name="Keri Z."/>
            <person name="Labutti K."/>
            <person name="Lipzen A."/>
            <person name="Lombard V."/>
            <person name="Magnuson J."/>
            <person name="Maillard F."/>
            <person name="Morin E."/>
            <person name="Murat C."/>
            <person name="Nolan M."/>
            <person name="Ohm R."/>
            <person name="Pangilinan J."/>
            <person name="Pereira M."/>
            <person name="Perotto S."/>
            <person name="Peter M."/>
            <person name="Riley R."/>
            <person name="Sitrit Y."/>
            <person name="Stielow B."/>
            <person name="Szollosi G."/>
            <person name="Zifcakova L."/>
            <person name="Stursova M."/>
            <person name="Spatafora J.W."/>
            <person name="Tedersoo L."/>
            <person name="Vaario L.-M."/>
            <person name="Yamada A."/>
            <person name="Yan M."/>
            <person name="Wang P."/>
            <person name="Xu J."/>
            <person name="Bruns T."/>
            <person name="Baldrian P."/>
            <person name="Vilgalys R."/>
            <person name="Henrissat B."/>
            <person name="Grigoriev I.V."/>
            <person name="Hibbett D."/>
            <person name="Nagy L.G."/>
            <person name="Martin F.M."/>
        </authorList>
    </citation>
    <scope>NUCLEOTIDE SEQUENCE</scope>
    <source>
        <strain evidence="1">P2</strain>
    </source>
</reference>